<gene>
    <name evidence="4" type="ORF">A2968_06770</name>
</gene>
<dbReference type="SMART" id="SM00862">
    <property type="entry name" value="Trans_reg_C"/>
    <property type="match status" value="1"/>
</dbReference>
<dbReference type="Gene3D" id="1.10.10.10">
    <property type="entry name" value="Winged helix-like DNA-binding domain superfamily/Winged helix DNA-binding domain"/>
    <property type="match status" value="1"/>
</dbReference>
<dbReference type="InterPro" id="IPR001867">
    <property type="entry name" value="OmpR/PhoB-type_DNA-bd"/>
</dbReference>
<reference evidence="4 5" key="1">
    <citation type="journal article" date="2016" name="Nat. Commun.">
        <title>Thousands of microbial genomes shed light on interconnected biogeochemical processes in an aquifer system.</title>
        <authorList>
            <person name="Anantharaman K."/>
            <person name="Brown C.T."/>
            <person name="Hug L.A."/>
            <person name="Sharon I."/>
            <person name="Castelle C.J."/>
            <person name="Probst A.J."/>
            <person name="Thomas B.C."/>
            <person name="Singh A."/>
            <person name="Wilkins M.J."/>
            <person name="Karaoz U."/>
            <person name="Brodie E.L."/>
            <person name="Williams K.H."/>
            <person name="Hubbard S.S."/>
            <person name="Banfield J.F."/>
        </authorList>
    </citation>
    <scope>NUCLEOTIDE SEQUENCE [LARGE SCALE GENOMIC DNA]</scope>
</reference>
<dbReference type="STRING" id="1798391.A2968_06770"/>
<feature type="DNA-binding region" description="OmpR/PhoB-type" evidence="2">
    <location>
        <begin position="340"/>
        <end position="444"/>
    </location>
</feature>
<dbReference type="GO" id="GO:0003677">
    <property type="term" value="F:DNA binding"/>
    <property type="evidence" value="ECO:0007669"/>
    <property type="project" value="UniProtKB-UniRule"/>
</dbReference>
<dbReference type="Proteomes" id="UP000176228">
    <property type="component" value="Unassembled WGS sequence"/>
</dbReference>
<dbReference type="EMBL" id="MFJU01000042">
    <property type="protein sequence ID" value="OGG32942.1"/>
    <property type="molecule type" value="Genomic_DNA"/>
</dbReference>
<evidence type="ECO:0000313" key="4">
    <source>
        <dbReference type="EMBL" id="OGG32942.1"/>
    </source>
</evidence>
<dbReference type="AlphaFoldDB" id="A0A1F6B874"/>
<protein>
    <recommendedName>
        <fullName evidence="3">OmpR/PhoB-type domain-containing protein</fullName>
    </recommendedName>
</protein>
<dbReference type="GO" id="GO:0006355">
    <property type="term" value="P:regulation of DNA-templated transcription"/>
    <property type="evidence" value="ECO:0007669"/>
    <property type="project" value="InterPro"/>
</dbReference>
<dbReference type="Pfam" id="PF00486">
    <property type="entry name" value="Trans_reg_C"/>
    <property type="match status" value="1"/>
</dbReference>
<keyword evidence="1 2" id="KW-0238">DNA-binding</keyword>
<dbReference type="InterPro" id="IPR036388">
    <property type="entry name" value="WH-like_DNA-bd_sf"/>
</dbReference>
<comment type="caution">
    <text evidence="4">The sequence shown here is derived from an EMBL/GenBank/DDBJ whole genome shotgun (WGS) entry which is preliminary data.</text>
</comment>
<dbReference type="GO" id="GO:0000160">
    <property type="term" value="P:phosphorelay signal transduction system"/>
    <property type="evidence" value="ECO:0007669"/>
    <property type="project" value="InterPro"/>
</dbReference>
<evidence type="ECO:0000256" key="1">
    <source>
        <dbReference type="ARBA" id="ARBA00023125"/>
    </source>
</evidence>
<feature type="domain" description="OmpR/PhoB-type" evidence="3">
    <location>
        <begin position="340"/>
        <end position="444"/>
    </location>
</feature>
<proteinExistence type="predicted"/>
<evidence type="ECO:0000256" key="2">
    <source>
        <dbReference type="PROSITE-ProRule" id="PRU01091"/>
    </source>
</evidence>
<organism evidence="4 5">
    <name type="scientific">Candidatus Gottesmanbacteria bacterium RIFCSPLOWO2_01_FULL_42_22</name>
    <dbReference type="NCBI Taxonomy" id="1798391"/>
    <lineage>
        <taxon>Bacteria</taxon>
        <taxon>Candidatus Gottesmaniibacteriota</taxon>
    </lineage>
</organism>
<evidence type="ECO:0000313" key="5">
    <source>
        <dbReference type="Proteomes" id="UP000176228"/>
    </source>
</evidence>
<sequence length="444" mass="51793">MNRTAQKKQTNIGSENARQWWSIFSTAGYKDPNKCLTDLTVKTIEANAKKWLNIIRYTESGTIIQLQDDCEYSVTEVINNKHLLRKYFGPYYRKYLLKYIPIDQKDLLKTINESLVELYLSRKIGHKKSLNSLSNIELLNLIAGSGYEVGLFLAHIVPVLNYKNYQPLIDLELLVQTSKNLSVIVFSELDITDDKYKVLADKCSFLFDHIIKYPLYDEPDVLQFINFYCDLWNVTLPEKTAKEIYRICGGYHWLVHQAIRNLRDDFQLSVYEACTDILLLNKLEVIWGKFTAEEKNIIRKIYLGNIEQTDSLTHEYEYLKSIRVIIEKSDRIELGLPLLSKIIEKEMKLDIIHVKHDQIMLGKNNLTNTLTNKEKLLMLLLLNSKKKIISREVIAQTIWGDCWEEKYSDWAIDVLAHRVRKKLNAVGIDENLLKTVKKKGFVFG</sequence>
<evidence type="ECO:0000259" key="3">
    <source>
        <dbReference type="PROSITE" id="PS51755"/>
    </source>
</evidence>
<name>A0A1F6B874_9BACT</name>
<dbReference type="SUPFAM" id="SSF46894">
    <property type="entry name" value="C-terminal effector domain of the bipartite response regulators"/>
    <property type="match status" value="1"/>
</dbReference>
<dbReference type="PROSITE" id="PS51755">
    <property type="entry name" value="OMPR_PHOB"/>
    <property type="match status" value="1"/>
</dbReference>
<dbReference type="InterPro" id="IPR016032">
    <property type="entry name" value="Sig_transdc_resp-reg_C-effctor"/>
</dbReference>
<accession>A0A1F6B874</accession>